<dbReference type="PROSITE" id="PS00518">
    <property type="entry name" value="ZF_RING_1"/>
    <property type="match status" value="1"/>
</dbReference>
<reference evidence="8 9" key="1">
    <citation type="journal article" date="2010" name="Science">
        <title>Genomic comparison of the ants Camponotus floridanus and Harpegnathos saltator.</title>
        <authorList>
            <person name="Bonasio R."/>
            <person name="Zhang G."/>
            <person name="Ye C."/>
            <person name="Mutti N.S."/>
            <person name="Fang X."/>
            <person name="Qin N."/>
            <person name="Donahue G."/>
            <person name="Yang P."/>
            <person name="Li Q."/>
            <person name="Li C."/>
            <person name="Zhang P."/>
            <person name="Huang Z."/>
            <person name="Berger S.L."/>
            <person name="Reinberg D."/>
            <person name="Wang J."/>
            <person name="Liebig J."/>
        </authorList>
    </citation>
    <scope>NUCLEOTIDE SEQUENCE [LARGE SCALE GENOMIC DNA]</scope>
    <source>
        <strain evidence="8 9">R22 G/1</strain>
    </source>
</reference>
<evidence type="ECO:0000256" key="5">
    <source>
        <dbReference type="SAM" id="MobiDB-lite"/>
    </source>
</evidence>
<keyword evidence="2 4" id="KW-0863">Zinc-finger</keyword>
<feature type="region of interest" description="Disordered" evidence="5">
    <location>
        <begin position="48"/>
        <end position="93"/>
    </location>
</feature>
<feature type="domain" description="RING-type" evidence="7">
    <location>
        <begin position="103"/>
        <end position="146"/>
    </location>
</feature>
<evidence type="ECO:0000256" key="3">
    <source>
        <dbReference type="ARBA" id="ARBA00022833"/>
    </source>
</evidence>
<dbReference type="InterPro" id="IPR017907">
    <property type="entry name" value="Znf_RING_CS"/>
</dbReference>
<name>E2C8D1_HARSA</name>
<dbReference type="PROSITE" id="PS50089">
    <property type="entry name" value="ZF_RING_2"/>
    <property type="match status" value="1"/>
</dbReference>
<dbReference type="InterPro" id="IPR001841">
    <property type="entry name" value="Znf_RING"/>
</dbReference>
<evidence type="ECO:0000256" key="2">
    <source>
        <dbReference type="ARBA" id="ARBA00022771"/>
    </source>
</evidence>
<gene>
    <name evidence="8" type="ORF">EAI_15774</name>
</gene>
<dbReference type="Proteomes" id="UP000008237">
    <property type="component" value="Unassembled WGS sequence"/>
</dbReference>
<dbReference type="OrthoDB" id="7673528at2759"/>
<evidence type="ECO:0000313" key="8">
    <source>
        <dbReference type="EMBL" id="EFN75802.1"/>
    </source>
</evidence>
<dbReference type="SMART" id="SM00184">
    <property type="entry name" value="RING"/>
    <property type="match status" value="1"/>
</dbReference>
<keyword evidence="3" id="KW-0862">Zinc</keyword>
<feature type="compositionally biased region" description="Acidic residues" evidence="5">
    <location>
        <begin position="63"/>
        <end position="75"/>
    </location>
</feature>
<dbReference type="Pfam" id="PF13920">
    <property type="entry name" value="zf-C3HC4_3"/>
    <property type="match status" value="1"/>
</dbReference>
<evidence type="ECO:0000259" key="7">
    <source>
        <dbReference type="PROSITE" id="PS50089"/>
    </source>
</evidence>
<dbReference type="PANTHER" id="PTHR22894">
    <property type="entry name" value="RING-TYPE DOMAIN-CONTAINING PROTEIN"/>
    <property type="match status" value="1"/>
</dbReference>
<dbReference type="SUPFAM" id="SSF57850">
    <property type="entry name" value="RING/U-box"/>
    <property type="match status" value="1"/>
</dbReference>
<dbReference type="GO" id="GO:0061630">
    <property type="term" value="F:ubiquitin protein ligase activity"/>
    <property type="evidence" value="ECO:0007669"/>
    <property type="project" value="InterPro"/>
</dbReference>
<sequence length="255" mass="27842">MNLSEPYRARTSAFVALAAAGWEGYALRVALLALGLSIYILLFKKRNSPGARSSSRGSRDVPDDGDGDGDGDDDASDHLNGEAKEFSHGGKGGPRVPYDGEVCPICLGVPKIGVKAPCGHLLCADCLASYCDVRITPAPPPCPLCRAPLNSVALACDFTIPSPKTLDPNTMVMVQNWIREYNNHRGLMTQGRRTFLTTRFILFFNILTLFLLIGLITTRLQVLARVDEFDDPRDPRATFLEQFPRELSSVTSARV</sequence>
<dbReference type="PANTHER" id="PTHR22894:SF5">
    <property type="entry name" value="RING-TYPE DOMAIN-CONTAINING PROTEIN"/>
    <property type="match status" value="1"/>
</dbReference>
<keyword evidence="6" id="KW-0812">Transmembrane</keyword>
<feature type="transmembrane region" description="Helical" evidence="6">
    <location>
        <begin position="25"/>
        <end position="43"/>
    </location>
</feature>
<evidence type="ECO:0000256" key="6">
    <source>
        <dbReference type="SAM" id="Phobius"/>
    </source>
</evidence>
<keyword evidence="9" id="KW-1185">Reference proteome</keyword>
<evidence type="ECO:0000313" key="9">
    <source>
        <dbReference type="Proteomes" id="UP000008237"/>
    </source>
</evidence>
<protein>
    <recommendedName>
        <fullName evidence="7">RING-type domain-containing protein</fullName>
    </recommendedName>
</protein>
<keyword evidence="1" id="KW-0479">Metal-binding</keyword>
<dbReference type="InterPro" id="IPR013083">
    <property type="entry name" value="Znf_RING/FYVE/PHD"/>
</dbReference>
<organism evidence="9">
    <name type="scientific">Harpegnathos saltator</name>
    <name type="common">Jerdon's jumping ant</name>
    <dbReference type="NCBI Taxonomy" id="610380"/>
    <lineage>
        <taxon>Eukaryota</taxon>
        <taxon>Metazoa</taxon>
        <taxon>Ecdysozoa</taxon>
        <taxon>Arthropoda</taxon>
        <taxon>Hexapoda</taxon>
        <taxon>Insecta</taxon>
        <taxon>Pterygota</taxon>
        <taxon>Neoptera</taxon>
        <taxon>Endopterygota</taxon>
        <taxon>Hymenoptera</taxon>
        <taxon>Apocrita</taxon>
        <taxon>Aculeata</taxon>
        <taxon>Formicoidea</taxon>
        <taxon>Formicidae</taxon>
        <taxon>Ponerinae</taxon>
        <taxon>Ponerini</taxon>
        <taxon>Harpegnathos</taxon>
    </lineage>
</organism>
<evidence type="ECO:0000256" key="1">
    <source>
        <dbReference type="ARBA" id="ARBA00022723"/>
    </source>
</evidence>
<dbReference type="InParanoid" id="E2C8D1"/>
<dbReference type="AlphaFoldDB" id="E2C8D1"/>
<dbReference type="GO" id="GO:0008270">
    <property type="term" value="F:zinc ion binding"/>
    <property type="evidence" value="ECO:0007669"/>
    <property type="project" value="UniProtKB-KW"/>
</dbReference>
<keyword evidence="6" id="KW-0472">Membrane</keyword>
<dbReference type="STRING" id="610380.E2C8D1"/>
<keyword evidence="6" id="KW-1133">Transmembrane helix</keyword>
<evidence type="ECO:0000256" key="4">
    <source>
        <dbReference type="PROSITE-ProRule" id="PRU00175"/>
    </source>
</evidence>
<proteinExistence type="predicted"/>
<accession>E2C8D1</accession>
<dbReference type="Gene3D" id="3.30.40.10">
    <property type="entry name" value="Zinc/RING finger domain, C3HC4 (zinc finger)"/>
    <property type="match status" value="1"/>
</dbReference>
<feature type="compositionally biased region" description="Basic and acidic residues" evidence="5">
    <location>
        <begin position="76"/>
        <end position="88"/>
    </location>
</feature>
<feature type="transmembrane region" description="Helical" evidence="6">
    <location>
        <begin position="200"/>
        <end position="222"/>
    </location>
</feature>
<dbReference type="InterPro" id="IPR038896">
    <property type="entry name" value="RNF170"/>
</dbReference>
<dbReference type="EMBL" id="GL453652">
    <property type="protein sequence ID" value="EFN75802.1"/>
    <property type="molecule type" value="Genomic_DNA"/>
</dbReference>